<dbReference type="OrthoDB" id="301975at2759"/>
<keyword evidence="1" id="KW-0812">Transmembrane</keyword>
<comment type="caution">
    <text evidence="2">The sequence shown here is derived from an EMBL/GenBank/DDBJ whole genome shotgun (WGS) entry which is preliminary data.</text>
</comment>
<feature type="transmembrane region" description="Helical" evidence="1">
    <location>
        <begin position="138"/>
        <end position="158"/>
    </location>
</feature>
<keyword evidence="1" id="KW-1133">Transmembrane helix</keyword>
<keyword evidence="1" id="KW-0472">Membrane</keyword>
<feature type="transmembrane region" description="Helical" evidence="1">
    <location>
        <begin position="164"/>
        <end position="184"/>
    </location>
</feature>
<name>A0A8S1KNH4_9CILI</name>
<dbReference type="Proteomes" id="UP000692954">
    <property type="component" value="Unassembled WGS sequence"/>
</dbReference>
<reference evidence="2" key="1">
    <citation type="submission" date="2021-01" db="EMBL/GenBank/DDBJ databases">
        <authorList>
            <consortium name="Genoscope - CEA"/>
            <person name="William W."/>
        </authorList>
    </citation>
    <scope>NUCLEOTIDE SEQUENCE</scope>
</reference>
<evidence type="ECO:0000313" key="2">
    <source>
        <dbReference type="EMBL" id="CAD8054572.1"/>
    </source>
</evidence>
<accession>A0A8S1KNH4</accession>
<evidence type="ECO:0000313" key="3">
    <source>
        <dbReference type="Proteomes" id="UP000692954"/>
    </source>
</evidence>
<sequence>MDTTAVHHPAQKEISQQKLITIQGTSSLPTEHIYRVRKQLHPQTTGNQLHLNKTQNSLINSVNIDCFLCNKNTSMQTSRYCGCSDRQFHLNCLLNHINQGFKQGNGIMQCSYCNLYYPTEVESKLSLLNLSKTERVKYFVVFFILLTIIVLEILITFFLDLNTILYFLFALLWTSELLIFLLLIRRIFILANLVKFSFKEYRFGDEIIQFIYAQNSFKIIQALQFDKAKKLCLN</sequence>
<evidence type="ECO:0008006" key="4">
    <source>
        <dbReference type="Google" id="ProtNLM"/>
    </source>
</evidence>
<gene>
    <name evidence="2" type="ORF">PSON_ATCC_30995.1.T0080363</name>
</gene>
<dbReference type="AlphaFoldDB" id="A0A8S1KNH4"/>
<proteinExistence type="predicted"/>
<protein>
    <recommendedName>
        <fullName evidence="4">RING-CH-type domain-containing protein</fullName>
    </recommendedName>
</protein>
<dbReference type="EMBL" id="CAJJDN010000008">
    <property type="protein sequence ID" value="CAD8054572.1"/>
    <property type="molecule type" value="Genomic_DNA"/>
</dbReference>
<keyword evidence="3" id="KW-1185">Reference proteome</keyword>
<evidence type="ECO:0000256" key="1">
    <source>
        <dbReference type="SAM" id="Phobius"/>
    </source>
</evidence>
<organism evidence="2 3">
    <name type="scientific">Paramecium sonneborni</name>
    <dbReference type="NCBI Taxonomy" id="65129"/>
    <lineage>
        <taxon>Eukaryota</taxon>
        <taxon>Sar</taxon>
        <taxon>Alveolata</taxon>
        <taxon>Ciliophora</taxon>
        <taxon>Intramacronucleata</taxon>
        <taxon>Oligohymenophorea</taxon>
        <taxon>Peniculida</taxon>
        <taxon>Parameciidae</taxon>
        <taxon>Paramecium</taxon>
    </lineage>
</organism>